<evidence type="ECO:0000313" key="2">
    <source>
        <dbReference type="Proteomes" id="UP000257712"/>
    </source>
</evidence>
<sequence length="168" mass="19028">MAFLLNKSDMASSIGISVQAFDKWGVPPVERRGREVFYDVKTVLEIDRERRQQNQKSSEGEDDLEEKLLQARVDLTEEQAIAQRLKNRVTEGKLIDAAFCTFALSRVAMELSSTLDGIPLAMQRQFPELSPRQIDHLKTLVAKGANACARVDEKLPGWMDDFIRSTDE</sequence>
<evidence type="ECO:0000313" key="1">
    <source>
        <dbReference type="EMBL" id="SXD95400.1"/>
    </source>
</evidence>
<dbReference type="Proteomes" id="UP000257712">
    <property type="component" value="Unassembled WGS sequence"/>
</dbReference>
<proteinExistence type="predicted"/>
<reference evidence="1 2" key="1">
    <citation type="submission" date="2018-08" db="EMBL/GenBank/DDBJ databases">
        <authorList>
            <consortium name="Pathogen Informatics"/>
        </authorList>
    </citation>
    <scope>NUCLEOTIDE SEQUENCE [LARGE SCALE GENOMIC DNA]</scope>
    <source>
        <strain evidence="1 2">EuSCAPE_IT371</strain>
    </source>
</reference>
<protein>
    <submittedName>
        <fullName evidence="1">Phage DNA packaging protein Nu1</fullName>
    </submittedName>
</protein>
<accession>A0A8B4TRG3</accession>
<gene>
    <name evidence="1" type="ORF">SAMEA3538780_02594</name>
</gene>
<dbReference type="RefSeq" id="WP_020324437.1">
    <property type="nucleotide sequence ID" value="NZ_JBGNJZ010000047.1"/>
</dbReference>
<dbReference type="AlphaFoldDB" id="A0A8B4TRG3"/>
<comment type="caution">
    <text evidence="1">The sequence shown here is derived from an EMBL/GenBank/DDBJ whole genome shotgun (WGS) entry which is preliminary data.</text>
</comment>
<dbReference type="InterPro" id="IPR010906">
    <property type="entry name" value="Phage_lambda_Nu1_terminase-ssu"/>
</dbReference>
<dbReference type="EMBL" id="UJZG01000006">
    <property type="protein sequence ID" value="SXD95400.1"/>
    <property type="molecule type" value="Genomic_DNA"/>
</dbReference>
<organism evidence="1 2">
    <name type="scientific">Klebsiella quasivariicola</name>
    <dbReference type="NCBI Taxonomy" id="2026240"/>
    <lineage>
        <taxon>Bacteria</taxon>
        <taxon>Pseudomonadati</taxon>
        <taxon>Pseudomonadota</taxon>
        <taxon>Gammaproteobacteria</taxon>
        <taxon>Enterobacterales</taxon>
        <taxon>Enterobacteriaceae</taxon>
        <taxon>Klebsiella/Raoultella group</taxon>
        <taxon>Klebsiella</taxon>
        <taxon>Klebsiella pneumoniae complex</taxon>
    </lineage>
</organism>
<dbReference type="Pfam" id="PF07471">
    <property type="entry name" value="Phage_Nu1"/>
    <property type="match status" value="1"/>
</dbReference>
<name>A0A8B4TRG3_9ENTR</name>